<dbReference type="EMBL" id="RRYP01000454">
    <property type="protein sequence ID" value="TNV87398.1"/>
    <property type="molecule type" value="Genomic_DNA"/>
</dbReference>
<comment type="caution">
    <text evidence="1">The sequence shown here is derived from an EMBL/GenBank/DDBJ whole genome shotgun (WGS) entry which is preliminary data.</text>
</comment>
<accession>A0A8J8P533</accession>
<protein>
    <submittedName>
        <fullName evidence="1">Uncharacterized protein</fullName>
    </submittedName>
</protein>
<evidence type="ECO:0000313" key="2">
    <source>
        <dbReference type="Proteomes" id="UP000785679"/>
    </source>
</evidence>
<sequence length="77" mass="9035">MGSFQLFSVFEVNLKKIYKVFDKLRAEPLLNFFLILSHPNRTQGVTPARLQRRLLQTGFRIYRQLCRLSLVTSTCSQ</sequence>
<proteinExistence type="predicted"/>
<evidence type="ECO:0000313" key="1">
    <source>
        <dbReference type="EMBL" id="TNV87398.1"/>
    </source>
</evidence>
<dbReference type="AlphaFoldDB" id="A0A8J8P533"/>
<keyword evidence="2" id="KW-1185">Reference proteome</keyword>
<gene>
    <name evidence="1" type="ORF">FGO68_gene1666</name>
</gene>
<dbReference type="Proteomes" id="UP000785679">
    <property type="component" value="Unassembled WGS sequence"/>
</dbReference>
<name>A0A8J8P533_HALGN</name>
<reference evidence="1" key="1">
    <citation type="submission" date="2019-06" db="EMBL/GenBank/DDBJ databases">
        <authorList>
            <person name="Zheng W."/>
        </authorList>
    </citation>
    <scope>NUCLEOTIDE SEQUENCE</scope>
    <source>
        <strain evidence="1">QDHG01</strain>
    </source>
</reference>
<organism evidence="1 2">
    <name type="scientific">Halteria grandinella</name>
    <dbReference type="NCBI Taxonomy" id="5974"/>
    <lineage>
        <taxon>Eukaryota</taxon>
        <taxon>Sar</taxon>
        <taxon>Alveolata</taxon>
        <taxon>Ciliophora</taxon>
        <taxon>Intramacronucleata</taxon>
        <taxon>Spirotrichea</taxon>
        <taxon>Stichotrichia</taxon>
        <taxon>Sporadotrichida</taxon>
        <taxon>Halteriidae</taxon>
        <taxon>Halteria</taxon>
    </lineage>
</organism>